<keyword evidence="1" id="KW-0812">Transmembrane</keyword>
<evidence type="ECO:0000256" key="1">
    <source>
        <dbReference type="SAM" id="Phobius"/>
    </source>
</evidence>
<feature type="transmembrane region" description="Helical" evidence="1">
    <location>
        <begin position="75"/>
        <end position="98"/>
    </location>
</feature>
<dbReference type="EMBL" id="CAHIKZ030003391">
    <property type="protein sequence ID" value="CAE1299657.1"/>
    <property type="molecule type" value="Genomic_DNA"/>
</dbReference>
<proteinExistence type="predicted"/>
<keyword evidence="1" id="KW-1133">Transmembrane helix</keyword>
<protein>
    <submittedName>
        <fullName evidence="2">Uncharacterized protein</fullName>
    </submittedName>
</protein>
<feature type="transmembrane region" description="Helical" evidence="1">
    <location>
        <begin position="110"/>
        <end position="132"/>
    </location>
</feature>
<feature type="transmembrane region" description="Helical" evidence="1">
    <location>
        <begin position="35"/>
        <end position="55"/>
    </location>
</feature>
<organism evidence="2 3">
    <name type="scientific">Acanthosepion pharaonis</name>
    <name type="common">Pharaoh cuttlefish</name>
    <name type="synonym">Sepia pharaonis</name>
    <dbReference type="NCBI Taxonomy" id="158019"/>
    <lineage>
        <taxon>Eukaryota</taxon>
        <taxon>Metazoa</taxon>
        <taxon>Spiralia</taxon>
        <taxon>Lophotrochozoa</taxon>
        <taxon>Mollusca</taxon>
        <taxon>Cephalopoda</taxon>
        <taxon>Coleoidea</taxon>
        <taxon>Decapodiformes</taxon>
        <taxon>Sepiida</taxon>
        <taxon>Sepiina</taxon>
        <taxon>Sepiidae</taxon>
        <taxon>Acanthosepion</taxon>
    </lineage>
</organism>
<keyword evidence="1" id="KW-0472">Membrane</keyword>
<name>A0A812DJB6_ACAPH</name>
<evidence type="ECO:0000313" key="2">
    <source>
        <dbReference type="EMBL" id="CAE1299657.1"/>
    </source>
</evidence>
<dbReference type="AlphaFoldDB" id="A0A812DJB6"/>
<gene>
    <name evidence="2" type="ORF">SPHA_53366</name>
</gene>
<sequence length="210" mass="25041">MGHPTESHRLDVRLTALSHGSIRVCQRFFSLPMSFFLFLFYFKFNSFLYCISLILPPHSTFLPYFRIIYSLFSRFSSFLSFNYIFFLFIFHFVVISSFSLSYIKVFSCDILFLSTQFFFLLFYFVYFHYFSILHCCFTHSCLHALFFLASFILLYSSFHFLISLNILVFFLYFSLYFQHLYISPPPLISFFSFLHQSDSELDSSNTGTIA</sequence>
<dbReference type="Proteomes" id="UP000597762">
    <property type="component" value="Unassembled WGS sequence"/>
</dbReference>
<reference evidence="2" key="1">
    <citation type="submission" date="2021-01" db="EMBL/GenBank/DDBJ databases">
        <authorList>
            <person name="Li R."/>
            <person name="Bekaert M."/>
        </authorList>
    </citation>
    <scope>NUCLEOTIDE SEQUENCE</scope>
    <source>
        <strain evidence="2">Farmed</strain>
    </source>
</reference>
<keyword evidence="3" id="KW-1185">Reference proteome</keyword>
<feature type="transmembrane region" description="Helical" evidence="1">
    <location>
        <begin position="144"/>
        <end position="173"/>
    </location>
</feature>
<accession>A0A812DJB6</accession>
<comment type="caution">
    <text evidence="2">The sequence shown here is derived from an EMBL/GenBank/DDBJ whole genome shotgun (WGS) entry which is preliminary data.</text>
</comment>
<evidence type="ECO:0000313" key="3">
    <source>
        <dbReference type="Proteomes" id="UP000597762"/>
    </source>
</evidence>